<feature type="domain" description="Glycosyltransferase 2-like" evidence="1">
    <location>
        <begin position="6"/>
        <end position="110"/>
    </location>
</feature>
<name>A0A9W6LKE2_9BACT</name>
<reference evidence="2" key="1">
    <citation type="submission" date="2022-12" db="EMBL/GenBank/DDBJ databases">
        <title>Reference genome sequencing for broad-spectrum identification of bacterial and archaeal isolates by mass spectrometry.</title>
        <authorList>
            <person name="Sekiguchi Y."/>
            <person name="Tourlousse D.M."/>
        </authorList>
    </citation>
    <scope>NUCLEOTIDE SEQUENCE</scope>
    <source>
        <strain evidence="2">TSL-P1</strain>
    </source>
</reference>
<accession>A0A9W6LKE2</accession>
<dbReference type="SUPFAM" id="SSF53448">
    <property type="entry name" value="Nucleotide-diphospho-sugar transferases"/>
    <property type="match status" value="1"/>
</dbReference>
<dbReference type="Pfam" id="PF00535">
    <property type="entry name" value="Glycos_transf_2"/>
    <property type="match status" value="1"/>
</dbReference>
<gene>
    <name evidence="2" type="ORF">TISLANDTSLP1_18440</name>
</gene>
<keyword evidence="3" id="KW-1185">Reference proteome</keyword>
<protein>
    <submittedName>
        <fullName evidence="2">Glycosyl transferase</fullName>
    </submittedName>
</protein>
<keyword evidence="2" id="KW-0808">Transferase</keyword>
<sequence length="302" mass="35499">MTPAPIVLFVYNRPWHTRQTVEALKKNEMAKESELFIFSDGSKSGDEEKVEKVREYIKTIDGFKKITIIEREKNWGLASNIIDGVTTIVNQYGKIIVLEDDLATSPYFLRFMNEGLEMYKDEEKVMHISGYMYPIKKDGLEDVFFIKPTSGWGWATWDRAWKYYKKDVDYYLDIFDKKMIYDFNLNNSYKYFDQIIQNKQGKLNTWGIFWYASVYLQGGLSLHPKESYVLNIGFDEEGTHCKAATNVYNVDLIKEYKPNFTKTIVENIRARKALEDFFNSIKPSFISKVRNKLQKAIKLIKL</sequence>
<comment type="caution">
    <text evidence="2">The sequence shown here is derived from an EMBL/GenBank/DDBJ whole genome shotgun (WGS) entry which is preliminary data.</text>
</comment>
<dbReference type="Proteomes" id="UP001144297">
    <property type="component" value="Unassembled WGS sequence"/>
</dbReference>
<dbReference type="AlphaFoldDB" id="A0A9W6LKE2"/>
<evidence type="ECO:0000313" key="2">
    <source>
        <dbReference type="EMBL" id="GLI54151.1"/>
    </source>
</evidence>
<evidence type="ECO:0000313" key="3">
    <source>
        <dbReference type="Proteomes" id="UP001144297"/>
    </source>
</evidence>
<organism evidence="2 3">
    <name type="scientific">Thermodesulfovibrio yellowstonii</name>
    <dbReference type="NCBI Taxonomy" id="28262"/>
    <lineage>
        <taxon>Bacteria</taxon>
        <taxon>Pseudomonadati</taxon>
        <taxon>Nitrospirota</taxon>
        <taxon>Thermodesulfovibrionia</taxon>
        <taxon>Thermodesulfovibrionales</taxon>
        <taxon>Thermodesulfovibrionaceae</taxon>
        <taxon>Thermodesulfovibrio</taxon>
    </lineage>
</organism>
<dbReference type="GO" id="GO:0016740">
    <property type="term" value="F:transferase activity"/>
    <property type="evidence" value="ECO:0007669"/>
    <property type="project" value="UniProtKB-KW"/>
</dbReference>
<dbReference type="Gene3D" id="3.90.550.10">
    <property type="entry name" value="Spore Coat Polysaccharide Biosynthesis Protein SpsA, Chain A"/>
    <property type="match status" value="1"/>
</dbReference>
<evidence type="ECO:0000259" key="1">
    <source>
        <dbReference type="Pfam" id="PF00535"/>
    </source>
</evidence>
<dbReference type="InterPro" id="IPR029044">
    <property type="entry name" value="Nucleotide-diphossugar_trans"/>
</dbReference>
<proteinExistence type="predicted"/>
<dbReference type="EMBL" id="BSDX01000001">
    <property type="protein sequence ID" value="GLI54151.1"/>
    <property type="molecule type" value="Genomic_DNA"/>
</dbReference>
<dbReference type="InterPro" id="IPR001173">
    <property type="entry name" value="Glyco_trans_2-like"/>
</dbReference>